<sequence>MLKKFIERPVLATVISILLVILGVMGMLRLPLQQFPDIAPPAVQVMALYPGANAETVLRAVAPSLEESINGVENMSYMSSTASNDGSLMITVYFKLGTDPDQAAVNVQNRVAQATSQLPSEVIQAGITTAKQQNSLIMVLDLYTEDEGRYDQTFLNNYAQINIIPELKRISGVGQALIFGGSKDYSMRVWLDPKQMASYKLTPSEVMTAIQDKNVEAAPGKFGESSREAFEFVIKYKGKLNQPADYENIIIRSNADGSILRLKDVARVELGAYTYGSNTRINEKSGINIGIMQLAGSNANEIQIAIQQLMEKAEKDFPKGVKYLVLYNTKDALDQSISQVQHTLIEAFLLVFLVVFLFLQDFRSTLIPAIAVPVAIIGTFFFMQLFGFSINLLTLFALILAIGIVVDDAIVVVEAVHAKMEHTHLPPKLATTSAMSEITGAIISITLVMSAVFLPIGFMEGSTGVFYRQFAFTLAIAIVISAINALTLSPALCALFLKAPQHSEHPAPKVSFKEKFFAGFNVGFDRLTKNYVGSLRFLVKYKWVGLAGLAIVVLLTVQMVRKTPTGFIPSEDQGFIAISLSMPAGASLDRTNQALREAEKQLQHAPFTQTLNVLSGFNILTQSTSPSAGVAFILLKPHDQRGDIKDINAIMGDVNQKLAGIKGANFFVFTFPTVPGFSNVDGLDMVLQDRTGGELGKFSTVGQKFIGELMQRPEVMMAFTTFRADYPQYELEVDDVKAEQLSVSTRDILQTMQSYFGSAQASDFNRFGKYYRVMLQADKAERSEPSAMDGIYVKNKFGEMVPINTLVRLNRVYGPETASRYNLFNSIGINAIPNPGFSSGDAIRAVEEVAAQHLPSGFTYEFSGMTKEEITSGGQSTVIFILCLVFVYFLLAAQYESYIIPLAVILSIPTGIFGVFAAIGMTGISNNIYVQVALVMLIGLLAKNAILIVEFAIQRRRTGLSIAASAFEAAKLRLRPIIMTSLAFIVGMIPMMGATGPSAQGNHSISIAAAGGMFSGVVLGLFIIPVLFIIFQSLQEKVSKPDFKKKNGSAVTAVTGHELQMADPSQS</sequence>
<keyword evidence="8 9" id="KW-0472">Membrane</keyword>
<feature type="transmembrane region" description="Helical" evidence="9">
    <location>
        <begin position="873"/>
        <end position="891"/>
    </location>
</feature>
<feature type="transmembrane region" description="Helical" evidence="9">
    <location>
        <begin position="12"/>
        <end position="32"/>
    </location>
</feature>
<dbReference type="Gene3D" id="1.20.1640.10">
    <property type="entry name" value="Multidrug efflux transporter AcrB transmembrane domain"/>
    <property type="match status" value="2"/>
</dbReference>
<dbReference type="InterPro" id="IPR001036">
    <property type="entry name" value="Acrflvin-R"/>
</dbReference>
<dbReference type="SUPFAM" id="SSF82693">
    <property type="entry name" value="Multidrug efflux transporter AcrB pore domain, PN1, PN2, PC1 and PC2 subdomains"/>
    <property type="match status" value="4"/>
</dbReference>
<dbReference type="SUPFAM" id="SSF82714">
    <property type="entry name" value="Multidrug efflux transporter AcrB TolC docking domain, DN and DC subdomains"/>
    <property type="match status" value="2"/>
</dbReference>
<keyword evidence="6 9" id="KW-0812">Transmembrane</keyword>
<feature type="transmembrane region" description="Helical" evidence="9">
    <location>
        <begin position="898"/>
        <end position="922"/>
    </location>
</feature>
<gene>
    <name evidence="10" type="primary">bepE_5</name>
    <name evidence="10" type="ORF">NCTC11388_04253</name>
</gene>
<dbReference type="PANTHER" id="PTHR32063:SF9">
    <property type="entry name" value="SIMILAR TO MULTIDRUG RESISTANCE PROTEIN MEXB"/>
    <property type="match status" value="1"/>
</dbReference>
<keyword evidence="7 9" id="KW-1133">Transmembrane helix</keyword>
<feature type="transmembrane region" description="Helical" evidence="9">
    <location>
        <begin position="366"/>
        <end position="386"/>
    </location>
</feature>
<evidence type="ECO:0000256" key="8">
    <source>
        <dbReference type="ARBA" id="ARBA00023136"/>
    </source>
</evidence>
<evidence type="ECO:0000256" key="2">
    <source>
        <dbReference type="ARBA" id="ARBA00010942"/>
    </source>
</evidence>
<dbReference type="FunFam" id="3.30.70.1430:FF:000001">
    <property type="entry name" value="Efflux pump membrane transporter"/>
    <property type="match status" value="1"/>
</dbReference>
<feature type="transmembrane region" description="Helical" evidence="9">
    <location>
        <begin position="470"/>
        <end position="497"/>
    </location>
</feature>
<dbReference type="Gene3D" id="3.30.2090.10">
    <property type="entry name" value="Multidrug efflux transporter AcrB TolC docking domain, DN and DC subdomains"/>
    <property type="match status" value="2"/>
</dbReference>
<dbReference type="Gene3D" id="3.30.70.1440">
    <property type="entry name" value="Multidrug efflux transporter AcrB pore domain"/>
    <property type="match status" value="1"/>
</dbReference>
<evidence type="ECO:0000313" key="11">
    <source>
        <dbReference type="Proteomes" id="UP000254893"/>
    </source>
</evidence>
<evidence type="ECO:0000256" key="5">
    <source>
        <dbReference type="ARBA" id="ARBA00022519"/>
    </source>
</evidence>
<evidence type="ECO:0000313" key="10">
    <source>
        <dbReference type="EMBL" id="SUJ28247.1"/>
    </source>
</evidence>
<evidence type="ECO:0000256" key="1">
    <source>
        <dbReference type="ARBA" id="ARBA00004429"/>
    </source>
</evidence>
<evidence type="ECO:0000256" key="3">
    <source>
        <dbReference type="ARBA" id="ARBA00022448"/>
    </source>
</evidence>
<evidence type="ECO:0000256" key="4">
    <source>
        <dbReference type="ARBA" id="ARBA00022475"/>
    </source>
</evidence>
<dbReference type="GO" id="GO:0015562">
    <property type="term" value="F:efflux transmembrane transporter activity"/>
    <property type="evidence" value="ECO:0007669"/>
    <property type="project" value="InterPro"/>
</dbReference>
<feature type="transmembrane region" description="Helical" evidence="9">
    <location>
        <begin position="340"/>
        <end position="359"/>
    </location>
</feature>
<keyword evidence="3" id="KW-0813">Transport</keyword>
<dbReference type="Proteomes" id="UP000254893">
    <property type="component" value="Unassembled WGS sequence"/>
</dbReference>
<dbReference type="GO" id="GO:0005886">
    <property type="term" value="C:plasma membrane"/>
    <property type="evidence" value="ECO:0007669"/>
    <property type="project" value="UniProtKB-SubCell"/>
</dbReference>
<feature type="transmembrane region" description="Helical" evidence="9">
    <location>
        <begin position="392"/>
        <end position="417"/>
    </location>
</feature>
<accession>A0A380CV58</accession>
<evidence type="ECO:0000256" key="7">
    <source>
        <dbReference type="ARBA" id="ARBA00022989"/>
    </source>
</evidence>
<feature type="transmembrane region" description="Helical" evidence="9">
    <location>
        <begin position="974"/>
        <end position="993"/>
    </location>
</feature>
<dbReference type="InterPro" id="IPR004764">
    <property type="entry name" value="MdtF-like"/>
</dbReference>
<feature type="transmembrane region" description="Helical" evidence="9">
    <location>
        <begin position="438"/>
        <end position="458"/>
    </location>
</feature>
<organism evidence="10 11">
    <name type="scientific">Sphingobacterium spiritivorum</name>
    <name type="common">Flavobacterium spiritivorum</name>
    <dbReference type="NCBI Taxonomy" id="258"/>
    <lineage>
        <taxon>Bacteria</taxon>
        <taxon>Pseudomonadati</taxon>
        <taxon>Bacteroidota</taxon>
        <taxon>Sphingobacteriia</taxon>
        <taxon>Sphingobacteriales</taxon>
        <taxon>Sphingobacteriaceae</taxon>
        <taxon>Sphingobacterium</taxon>
    </lineage>
</organism>
<keyword evidence="5" id="KW-0997">Cell inner membrane</keyword>
<comment type="subcellular location">
    <subcellularLocation>
        <location evidence="1">Cell inner membrane</location>
        <topology evidence="1">Multi-pass membrane protein</topology>
    </subcellularLocation>
</comment>
<dbReference type="EMBL" id="UGYW01000002">
    <property type="protein sequence ID" value="SUJ28247.1"/>
    <property type="molecule type" value="Genomic_DNA"/>
</dbReference>
<evidence type="ECO:0000256" key="6">
    <source>
        <dbReference type="ARBA" id="ARBA00022692"/>
    </source>
</evidence>
<dbReference type="SUPFAM" id="SSF82866">
    <property type="entry name" value="Multidrug efflux transporter AcrB transmembrane domain"/>
    <property type="match status" value="2"/>
</dbReference>
<dbReference type="RefSeq" id="WP_115171545.1">
    <property type="nucleotide sequence ID" value="NZ_UGYW01000002.1"/>
</dbReference>
<dbReference type="Pfam" id="PF00873">
    <property type="entry name" value="ACR_tran"/>
    <property type="match status" value="1"/>
</dbReference>
<feature type="transmembrane region" description="Helical" evidence="9">
    <location>
        <begin position="543"/>
        <end position="560"/>
    </location>
</feature>
<evidence type="ECO:0000256" key="9">
    <source>
        <dbReference type="SAM" id="Phobius"/>
    </source>
</evidence>
<dbReference type="NCBIfam" id="TIGR00915">
    <property type="entry name" value="2A0602"/>
    <property type="match status" value="1"/>
</dbReference>
<feature type="transmembrane region" description="Helical" evidence="9">
    <location>
        <begin position="928"/>
        <end position="953"/>
    </location>
</feature>
<dbReference type="PANTHER" id="PTHR32063">
    <property type="match status" value="1"/>
</dbReference>
<feature type="transmembrane region" description="Helical" evidence="9">
    <location>
        <begin position="1005"/>
        <end position="1031"/>
    </location>
</feature>
<comment type="similarity">
    <text evidence="2">Belongs to the resistance-nodulation-cell division (RND) (TC 2.A.6) family.</text>
</comment>
<dbReference type="GO" id="GO:0042910">
    <property type="term" value="F:xenobiotic transmembrane transporter activity"/>
    <property type="evidence" value="ECO:0007669"/>
    <property type="project" value="TreeGrafter"/>
</dbReference>
<dbReference type="Gene3D" id="3.30.70.1320">
    <property type="entry name" value="Multidrug efflux transporter AcrB pore domain like"/>
    <property type="match status" value="1"/>
</dbReference>
<dbReference type="Gene3D" id="3.30.70.1430">
    <property type="entry name" value="Multidrug efflux transporter AcrB pore domain"/>
    <property type="match status" value="2"/>
</dbReference>
<dbReference type="GO" id="GO:0009636">
    <property type="term" value="P:response to toxic substance"/>
    <property type="evidence" value="ECO:0007669"/>
    <property type="project" value="UniProtKB-ARBA"/>
</dbReference>
<reference evidence="10 11" key="1">
    <citation type="submission" date="2018-06" db="EMBL/GenBank/DDBJ databases">
        <authorList>
            <consortium name="Pathogen Informatics"/>
            <person name="Doyle S."/>
        </authorList>
    </citation>
    <scope>NUCLEOTIDE SEQUENCE [LARGE SCALE GENOMIC DNA]</scope>
    <source>
        <strain evidence="10 11">NCTC11388</strain>
    </source>
</reference>
<dbReference type="InterPro" id="IPR027463">
    <property type="entry name" value="AcrB_DN_DC_subdom"/>
</dbReference>
<dbReference type="PRINTS" id="PR00702">
    <property type="entry name" value="ACRIFLAVINRP"/>
</dbReference>
<proteinExistence type="inferred from homology"/>
<protein>
    <submittedName>
        <fullName evidence="10">Efflux pump membrane transporter BepE</fullName>
    </submittedName>
</protein>
<name>A0A380CV58_SPHSI</name>
<dbReference type="AlphaFoldDB" id="A0A380CV58"/>
<dbReference type="FunFam" id="1.20.1640.10:FF:000001">
    <property type="entry name" value="Efflux pump membrane transporter"/>
    <property type="match status" value="1"/>
</dbReference>
<keyword evidence="4" id="KW-1003">Cell membrane</keyword>